<evidence type="ECO:0008006" key="4">
    <source>
        <dbReference type="Google" id="ProtNLM"/>
    </source>
</evidence>
<gene>
    <name evidence="2" type="ORF">HMPREF0973_02161</name>
</gene>
<dbReference type="AlphaFoldDB" id="C9MRA9"/>
<name>C9MRA9_9BACT</name>
<dbReference type="Proteomes" id="UP000003327">
    <property type="component" value="Unassembled WGS sequence"/>
</dbReference>
<keyword evidence="3" id="KW-1185">Reference proteome</keyword>
<protein>
    <recommendedName>
        <fullName evidence="4">Secretion system C-terminal sorting domain-containing protein</fullName>
    </recommendedName>
</protein>
<sequence length="222" mass="24470">MKLRLLALVGLVACFFTSAHAQTSTNDVAFVDEQGNVINNNTTIVLNNVDHDIFNPGWKKIGRELFVQNRSGKSLIVTLHCTIKKIEEGEVKVCALKECSISDQPGSYVVGSPTLFSSTDKEVIDVEHYFKQNEKCEITLHLTTKEEGAEAEKQGSTLTIKFDTDPTGVASVTSSYAGSYDVFNTQGTLLYRQLTSLSNLPKGLYIVKQTGLKEAIKKFVVR</sequence>
<organism evidence="2 3">
    <name type="scientific">Prevotella veroralis F0319</name>
    <dbReference type="NCBI Taxonomy" id="649761"/>
    <lineage>
        <taxon>Bacteria</taxon>
        <taxon>Pseudomonadati</taxon>
        <taxon>Bacteroidota</taxon>
        <taxon>Bacteroidia</taxon>
        <taxon>Bacteroidales</taxon>
        <taxon>Prevotellaceae</taxon>
        <taxon>Prevotella</taxon>
    </lineage>
</organism>
<proteinExistence type="predicted"/>
<feature type="chain" id="PRO_5002999136" description="Secretion system C-terminal sorting domain-containing protein" evidence="1">
    <location>
        <begin position="22"/>
        <end position="222"/>
    </location>
</feature>
<evidence type="ECO:0000313" key="3">
    <source>
        <dbReference type="Proteomes" id="UP000003327"/>
    </source>
</evidence>
<dbReference type="EMBL" id="ACVA01000049">
    <property type="protein sequence ID" value="EEX17859.1"/>
    <property type="molecule type" value="Genomic_DNA"/>
</dbReference>
<keyword evidence="1" id="KW-0732">Signal</keyword>
<evidence type="ECO:0000313" key="2">
    <source>
        <dbReference type="EMBL" id="EEX17859.1"/>
    </source>
</evidence>
<comment type="caution">
    <text evidence="2">The sequence shown here is derived from an EMBL/GenBank/DDBJ whole genome shotgun (WGS) entry which is preliminary data.</text>
</comment>
<evidence type="ECO:0000256" key="1">
    <source>
        <dbReference type="SAM" id="SignalP"/>
    </source>
</evidence>
<reference evidence="2 3" key="1">
    <citation type="submission" date="2009-09" db="EMBL/GenBank/DDBJ databases">
        <authorList>
            <person name="Weinstock G."/>
            <person name="Sodergren E."/>
            <person name="Clifton S."/>
            <person name="Fulton L."/>
            <person name="Fulton B."/>
            <person name="Courtney L."/>
            <person name="Fronick C."/>
            <person name="Harrison M."/>
            <person name="Strong C."/>
            <person name="Farmer C."/>
            <person name="Delahaunty K."/>
            <person name="Markovic C."/>
            <person name="Hall O."/>
            <person name="Minx P."/>
            <person name="Tomlinson C."/>
            <person name="Mitreva M."/>
            <person name="Nelson J."/>
            <person name="Hou S."/>
            <person name="Wollam A."/>
            <person name="Pepin K.H."/>
            <person name="Johnson M."/>
            <person name="Bhonagiri V."/>
            <person name="Nash W.E."/>
            <person name="Warren W."/>
            <person name="Chinwalla A."/>
            <person name="Mardis E.R."/>
            <person name="Wilson R.K."/>
        </authorList>
    </citation>
    <scope>NUCLEOTIDE SEQUENCE [LARGE SCALE GENOMIC DNA]</scope>
    <source>
        <strain evidence="2 3">F0319</strain>
    </source>
</reference>
<dbReference type="RefSeq" id="WP_004383862.1">
    <property type="nucleotide sequence ID" value="NZ_GG698715.1"/>
</dbReference>
<dbReference type="HOGENOM" id="CLU_105855_0_0_10"/>
<dbReference type="OrthoDB" id="1082452at2"/>
<feature type="signal peptide" evidence="1">
    <location>
        <begin position="1"/>
        <end position="21"/>
    </location>
</feature>
<accession>C9MRA9</accession>
<dbReference type="STRING" id="649761.HMPREF0973_02161"/>